<sequence length="66" mass="7392">MLAQAKTKKEYKKLMAEILSSMDSGLEDDKSSTSSIETVDLANDTTLVTIPEPRKNDDNFARTRNK</sequence>
<organism evidence="1 2">
    <name type="scientific">Gossypium stocksii</name>
    <dbReference type="NCBI Taxonomy" id="47602"/>
    <lineage>
        <taxon>Eukaryota</taxon>
        <taxon>Viridiplantae</taxon>
        <taxon>Streptophyta</taxon>
        <taxon>Embryophyta</taxon>
        <taxon>Tracheophyta</taxon>
        <taxon>Spermatophyta</taxon>
        <taxon>Magnoliopsida</taxon>
        <taxon>eudicotyledons</taxon>
        <taxon>Gunneridae</taxon>
        <taxon>Pentapetalae</taxon>
        <taxon>rosids</taxon>
        <taxon>malvids</taxon>
        <taxon>Malvales</taxon>
        <taxon>Malvaceae</taxon>
        <taxon>Malvoideae</taxon>
        <taxon>Gossypium</taxon>
    </lineage>
</organism>
<protein>
    <submittedName>
        <fullName evidence="1">Uncharacterized protein</fullName>
    </submittedName>
</protein>
<evidence type="ECO:0000313" key="2">
    <source>
        <dbReference type="Proteomes" id="UP000828251"/>
    </source>
</evidence>
<dbReference type="Proteomes" id="UP000828251">
    <property type="component" value="Unassembled WGS sequence"/>
</dbReference>
<dbReference type="OrthoDB" id="994525at2759"/>
<gene>
    <name evidence="1" type="ORF">J1N35_004150</name>
</gene>
<evidence type="ECO:0000313" key="1">
    <source>
        <dbReference type="EMBL" id="KAH1120990.1"/>
    </source>
</evidence>
<keyword evidence="2" id="KW-1185">Reference proteome</keyword>
<dbReference type="EMBL" id="JAIQCV010000002">
    <property type="protein sequence ID" value="KAH1120990.1"/>
    <property type="molecule type" value="Genomic_DNA"/>
</dbReference>
<dbReference type="AlphaFoldDB" id="A0A9D3WDI8"/>
<proteinExistence type="predicted"/>
<accession>A0A9D3WDI8</accession>
<name>A0A9D3WDI8_9ROSI</name>
<comment type="caution">
    <text evidence="1">The sequence shown here is derived from an EMBL/GenBank/DDBJ whole genome shotgun (WGS) entry which is preliminary data.</text>
</comment>
<reference evidence="1 2" key="1">
    <citation type="journal article" date="2021" name="Plant Biotechnol. J.">
        <title>Multi-omics assisted identification of the key and species-specific regulatory components of drought-tolerant mechanisms in Gossypium stocksii.</title>
        <authorList>
            <person name="Yu D."/>
            <person name="Ke L."/>
            <person name="Zhang D."/>
            <person name="Wu Y."/>
            <person name="Sun Y."/>
            <person name="Mei J."/>
            <person name="Sun J."/>
            <person name="Sun Y."/>
        </authorList>
    </citation>
    <scope>NUCLEOTIDE SEQUENCE [LARGE SCALE GENOMIC DNA]</scope>
    <source>
        <strain evidence="2">cv. E1</strain>
        <tissue evidence="1">Leaf</tissue>
    </source>
</reference>